<name>A0AA37SGE8_9PROT</name>
<dbReference type="PANTHER" id="PTHR43167:SF1">
    <property type="entry name" value="PUTATIVE (AFU_ORTHOLOGUE AFUA_6G01830)-RELATED"/>
    <property type="match status" value="1"/>
</dbReference>
<dbReference type="Pfam" id="PF13578">
    <property type="entry name" value="Methyltransf_24"/>
    <property type="match status" value="1"/>
</dbReference>
<sequence length="241" mass="26736">MTKKRQSSKVFADRLTVLDPVAQRVIDTLITTANAQRAQLLKRYLPQLPALLMGRSINFKEKMSFYDDKLLPIDREQGEFLYMLLRSRGGQCAVEFGTSFGVSSIYLAAAIRDSQTGGRLIGTEMVAAKVVSARANIAAAGLSTYAEVREGDARLTLLNLACEVDFLLLDGWPTLAMDILRLVEPKLSNNAIVVLDNVGHFRGNLRSLTNYLKEDRRYVVSELPLHGGMIIAIFKKSCPQL</sequence>
<reference evidence="5" key="1">
    <citation type="journal article" date="2019" name="Int. J. Syst. Evol. Microbiol.">
        <title>The Global Catalogue of Microorganisms (GCM) 10K type strain sequencing project: providing services to taxonomists for standard genome sequencing and annotation.</title>
        <authorList>
            <consortium name="The Broad Institute Genomics Platform"/>
            <consortium name="The Broad Institute Genome Sequencing Center for Infectious Disease"/>
            <person name="Wu L."/>
            <person name="Ma J."/>
        </authorList>
    </citation>
    <scope>NUCLEOTIDE SEQUENCE [LARGE SCALE GENOMIC DNA]</scope>
    <source>
        <strain evidence="5">NBRC 12467</strain>
    </source>
</reference>
<organism evidence="4 5">
    <name type="scientific">Gluconobacter sphaericus NBRC 12467</name>
    <dbReference type="NCBI Taxonomy" id="1307951"/>
    <lineage>
        <taxon>Bacteria</taxon>
        <taxon>Pseudomonadati</taxon>
        <taxon>Pseudomonadota</taxon>
        <taxon>Alphaproteobacteria</taxon>
        <taxon>Acetobacterales</taxon>
        <taxon>Acetobacteraceae</taxon>
        <taxon>Gluconobacter</taxon>
    </lineage>
</organism>
<keyword evidence="3" id="KW-0949">S-adenosyl-L-methionine</keyword>
<proteinExistence type="predicted"/>
<protein>
    <recommendedName>
        <fullName evidence="6">O-methyltransferase</fullName>
    </recommendedName>
</protein>
<dbReference type="EMBL" id="BSNZ01000002">
    <property type="protein sequence ID" value="GLQ83131.1"/>
    <property type="molecule type" value="Genomic_DNA"/>
</dbReference>
<dbReference type="RefSeq" id="WP_141353876.1">
    <property type="nucleotide sequence ID" value="NZ_BARA01000070.1"/>
</dbReference>
<evidence type="ECO:0000313" key="4">
    <source>
        <dbReference type="EMBL" id="GLQ83131.1"/>
    </source>
</evidence>
<dbReference type="PANTHER" id="PTHR43167">
    <property type="entry name" value="PUTATIVE (AFU_ORTHOLOGUE AFUA_6G01830)-RELATED"/>
    <property type="match status" value="1"/>
</dbReference>
<dbReference type="SUPFAM" id="SSF53335">
    <property type="entry name" value="S-adenosyl-L-methionine-dependent methyltransferases"/>
    <property type="match status" value="1"/>
</dbReference>
<evidence type="ECO:0000256" key="3">
    <source>
        <dbReference type="ARBA" id="ARBA00022691"/>
    </source>
</evidence>
<keyword evidence="1" id="KW-0489">Methyltransferase</keyword>
<gene>
    <name evidence="4" type="ORF">GCM10007872_00390</name>
</gene>
<accession>A0AA37SGE8</accession>
<evidence type="ECO:0000313" key="5">
    <source>
        <dbReference type="Proteomes" id="UP001156708"/>
    </source>
</evidence>
<dbReference type="Proteomes" id="UP001156708">
    <property type="component" value="Unassembled WGS sequence"/>
</dbReference>
<evidence type="ECO:0008006" key="6">
    <source>
        <dbReference type="Google" id="ProtNLM"/>
    </source>
</evidence>
<comment type="caution">
    <text evidence="4">The sequence shown here is derived from an EMBL/GenBank/DDBJ whole genome shotgun (WGS) entry which is preliminary data.</text>
</comment>
<keyword evidence="2" id="KW-0808">Transferase</keyword>
<dbReference type="GO" id="GO:0008171">
    <property type="term" value="F:O-methyltransferase activity"/>
    <property type="evidence" value="ECO:0007669"/>
    <property type="project" value="InterPro"/>
</dbReference>
<dbReference type="PROSITE" id="PS51682">
    <property type="entry name" value="SAM_OMT_I"/>
    <property type="match status" value="1"/>
</dbReference>
<dbReference type="InterPro" id="IPR002935">
    <property type="entry name" value="SAM_O-MeTrfase"/>
</dbReference>
<dbReference type="GO" id="GO:0032259">
    <property type="term" value="P:methylation"/>
    <property type="evidence" value="ECO:0007669"/>
    <property type="project" value="UniProtKB-KW"/>
</dbReference>
<evidence type="ECO:0000256" key="1">
    <source>
        <dbReference type="ARBA" id="ARBA00022603"/>
    </source>
</evidence>
<evidence type="ECO:0000256" key="2">
    <source>
        <dbReference type="ARBA" id="ARBA00022679"/>
    </source>
</evidence>
<keyword evidence="5" id="KW-1185">Reference proteome</keyword>
<dbReference type="InterPro" id="IPR029063">
    <property type="entry name" value="SAM-dependent_MTases_sf"/>
</dbReference>
<dbReference type="Gene3D" id="3.40.50.150">
    <property type="entry name" value="Vaccinia Virus protein VP39"/>
    <property type="match status" value="1"/>
</dbReference>
<dbReference type="AlphaFoldDB" id="A0AA37SGE8"/>